<organism evidence="1 2">
    <name type="scientific">Acidisarcina polymorpha</name>
    <dbReference type="NCBI Taxonomy" id="2211140"/>
    <lineage>
        <taxon>Bacteria</taxon>
        <taxon>Pseudomonadati</taxon>
        <taxon>Acidobacteriota</taxon>
        <taxon>Terriglobia</taxon>
        <taxon>Terriglobales</taxon>
        <taxon>Acidobacteriaceae</taxon>
        <taxon>Acidisarcina</taxon>
    </lineage>
</organism>
<dbReference type="Proteomes" id="UP000253606">
    <property type="component" value="Chromosome"/>
</dbReference>
<gene>
    <name evidence="1" type="ORF">ACPOL_4022</name>
</gene>
<proteinExistence type="predicted"/>
<keyword evidence="2" id="KW-1185">Reference proteome</keyword>
<accession>A0A2Z5G2E8</accession>
<dbReference type="KEGG" id="abas:ACPOL_4022"/>
<reference evidence="1 2" key="1">
    <citation type="journal article" date="2018" name="Front. Microbiol.">
        <title>Hydrolytic Capabilities as a Key to Environmental Success: Chitinolytic and Cellulolytic Acidobacteria From Acidic Sub-arctic Soils and Boreal Peatlands.</title>
        <authorList>
            <person name="Belova S.E."/>
            <person name="Ravin N.V."/>
            <person name="Pankratov T.A."/>
            <person name="Rakitin A.L."/>
            <person name="Ivanova A.A."/>
            <person name="Beletsky A.V."/>
            <person name="Mardanov A.V."/>
            <person name="Sinninghe Damste J.S."/>
            <person name="Dedysh S.N."/>
        </authorList>
    </citation>
    <scope>NUCLEOTIDE SEQUENCE [LARGE SCALE GENOMIC DNA]</scope>
    <source>
        <strain evidence="1 2">SBC82</strain>
    </source>
</reference>
<name>A0A2Z5G2E8_9BACT</name>
<sequence>MFDISQTLAAMLTLGQVLARHGCTPIWQLLIREEKQLFVREVNSVILHGSPFRSPE</sequence>
<evidence type="ECO:0000313" key="2">
    <source>
        <dbReference type="Proteomes" id="UP000253606"/>
    </source>
</evidence>
<dbReference type="AlphaFoldDB" id="A0A2Z5G2E8"/>
<dbReference type="EMBL" id="CP030840">
    <property type="protein sequence ID" value="AXC13301.1"/>
    <property type="molecule type" value="Genomic_DNA"/>
</dbReference>
<protein>
    <submittedName>
        <fullName evidence="1">Uncharacterized protein</fullName>
    </submittedName>
</protein>
<evidence type="ECO:0000313" key="1">
    <source>
        <dbReference type="EMBL" id="AXC13301.1"/>
    </source>
</evidence>